<reference evidence="4 5" key="1">
    <citation type="submission" date="2020-08" db="EMBL/GenBank/DDBJ databases">
        <title>Genomic Encyclopedia of Type Strains, Phase IV (KMG-IV): sequencing the most valuable type-strain genomes for metagenomic binning, comparative biology and taxonomic classification.</title>
        <authorList>
            <person name="Goeker M."/>
        </authorList>
    </citation>
    <scope>NUCLEOTIDE SEQUENCE [LARGE SCALE GENOMIC DNA]</scope>
    <source>
        <strain evidence="4 5">DSM 103679</strain>
    </source>
</reference>
<dbReference type="SUPFAM" id="SSF49764">
    <property type="entry name" value="HSP20-like chaperones"/>
    <property type="match status" value="1"/>
</dbReference>
<comment type="similarity">
    <text evidence="1 2">Belongs to the small heat shock protein (HSP20) family.</text>
</comment>
<feature type="domain" description="SHSP" evidence="3">
    <location>
        <begin position="18"/>
        <end position="138"/>
    </location>
</feature>
<evidence type="ECO:0000313" key="4">
    <source>
        <dbReference type="EMBL" id="MBB5218783.1"/>
    </source>
</evidence>
<evidence type="ECO:0000256" key="1">
    <source>
        <dbReference type="PROSITE-ProRule" id="PRU00285"/>
    </source>
</evidence>
<keyword evidence="5" id="KW-1185">Reference proteome</keyword>
<dbReference type="InterPro" id="IPR002068">
    <property type="entry name" value="A-crystallin/Hsp20_dom"/>
</dbReference>
<evidence type="ECO:0000313" key="5">
    <source>
        <dbReference type="Proteomes" id="UP000578697"/>
    </source>
</evidence>
<protein>
    <submittedName>
        <fullName evidence="4">HSP20 family protein</fullName>
    </submittedName>
</protein>
<dbReference type="InterPro" id="IPR031107">
    <property type="entry name" value="Small_HSP"/>
</dbReference>
<dbReference type="EMBL" id="JACHFR010000002">
    <property type="protein sequence ID" value="MBB5218783.1"/>
    <property type="molecule type" value="Genomic_DNA"/>
</dbReference>
<proteinExistence type="inferred from homology"/>
<dbReference type="RefSeq" id="WP_184652224.1">
    <property type="nucleotide sequence ID" value="NZ_JACHFR010000002.1"/>
</dbReference>
<dbReference type="PROSITE" id="PS01031">
    <property type="entry name" value="SHSP"/>
    <property type="match status" value="1"/>
</dbReference>
<dbReference type="PANTHER" id="PTHR11527">
    <property type="entry name" value="HEAT-SHOCK PROTEIN 20 FAMILY MEMBER"/>
    <property type="match status" value="1"/>
</dbReference>
<dbReference type="Proteomes" id="UP000578697">
    <property type="component" value="Unassembled WGS sequence"/>
</dbReference>
<accession>A0A840SGY1</accession>
<gene>
    <name evidence="4" type="ORF">HNP77_001152</name>
</gene>
<sequence>MNTLSLFDTLFGNDGFALTGCSTMPQVDVMETKDSYVLNMDLPGKTESDIELSLKEGILTIASVKQADAKEDKETEKEEEETKWLIKERRNSDFRRTFQLPNDIDAEQVNASFKNGVLTVTMKKRPEPSVKKIAITAA</sequence>
<comment type="caution">
    <text evidence="4">The sequence shown here is derived from an EMBL/GenBank/DDBJ whole genome shotgun (WGS) entry which is preliminary data.</text>
</comment>
<organism evidence="4 5">
    <name type="scientific">Treponema rectale</name>
    <dbReference type="NCBI Taxonomy" id="744512"/>
    <lineage>
        <taxon>Bacteria</taxon>
        <taxon>Pseudomonadati</taxon>
        <taxon>Spirochaetota</taxon>
        <taxon>Spirochaetia</taxon>
        <taxon>Spirochaetales</taxon>
        <taxon>Treponemataceae</taxon>
        <taxon>Treponema</taxon>
    </lineage>
</organism>
<evidence type="ECO:0000259" key="3">
    <source>
        <dbReference type="PROSITE" id="PS01031"/>
    </source>
</evidence>
<evidence type="ECO:0000256" key="2">
    <source>
        <dbReference type="RuleBase" id="RU003616"/>
    </source>
</evidence>
<dbReference type="AlphaFoldDB" id="A0A840SGY1"/>
<dbReference type="Gene3D" id="2.60.40.790">
    <property type="match status" value="1"/>
</dbReference>
<dbReference type="Pfam" id="PF00011">
    <property type="entry name" value="HSP20"/>
    <property type="match status" value="1"/>
</dbReference>
<name>A0A840SGY1_9SPIR</name>
<dbReference type="InterPro" id="IPR008978">
    <property type="entry name" value="HSP20-like_chaperone"/>
</dbReference>
<dbReference type="CDD" id="cd06464">
    <property type="entry name" value="ACD_sHsps-like"/>
    <property type="match status" value="1"/>
</dbReference>